<comment type="caution">
    <text evidence="5">The sequence shown here is derived from an EMBL/GenBank/DDBJ whole genome shotgun (WGS) entry which is preliminary data.</text>
</comment>
<feature type="region of interest" description="Disordered" evidence="4">
    <location>
        <begin position="1"/>
        <end position="21"/>
    </location>
</feature>
<dbReference type="Proteomes" id="UP001201262">
    <property type="component" value="Unassembled WGS sequence"/>
</dbReference>
<dbReference type="GO" id="GO:0000323">
    <property type="term" value="C:lytic vacuole"/>
    <property type="evidence" value="ECO:0007669"/>
    <property type="project" value="TreeGrafter"/>
</dbReference>
<accession>A0AAD4L663</accession>
<gene>
    <name evidence="5" type="ORF">BGW36DRAFT_11744</name>
</gene>
<comment type="similarity">
    <text evidence="1">Belongs to the ATG14 family.</text>
</comment>
<dbReference type="AlphaFoldDB" id="A0AAD4L663"/>
<evidence type="ECO:0000256" key="2">
    <source>
        <dbReference type="ARBA" id="ARBA00013807"/>
    </source>
</evidence>
<dbReference type="GO" id="GO:0032991">
    <property type="term" value="C:protein-containing complex"/>
    <property type="evidence" value="ECO:0007669"/>
    <property type="project" value="UniProtKB-ARBA"/>
</dbReference>
<protein>
    <recommendedName>
        <fullName evidence="2">Autophagy-related protein 14</fullName>
    </recommendedName>
</protein>
<dbReference type="Pfam" id="PF10186">
    <property type="entry name" value="ATG14"/>
    <property type="match status" value="1"/>
</dbReference>
<reference evidence="5" key="1">
    <citation type="submission" date="2021-12" db="EMBL/GenBank/DDBJ databases">
        <title>Convergent genome expansion in fungi linked to evolution of root-endophyte symbiosis.</title>
        <authorList>
            <consortium name="DOE Joint Genome Institute"/>
            <person name="Ke Y.-H."/>
            <person name="Bonito G."/>
            <person name="Liao H.-L."/>
            <person name="Looney B."/>
            <person name="Rojas-Flechas A."/>
            <person name="Nash J."/>
            <person name="Hameed K."/>
            <person name="Schadt C."/>
            <person name="Martin F."/>
            <person name="Crous P.W."/>
            <person name="Miettinen O."/>
            <person name="Magnuson J.K."/>
            <person name="Labbe J."/>
            <person name="Jacobson D."/>
            <person name="Doktycz M.J."/>
            <person name="Veneault-Fourrey C."/>
            <person name="Kuo A."/>
            <person name="Mondo S."/>
            <person name="Calhoun S."/>
            <person name="Riley R."/>
            <person name="Ohm R."/>
            <person name="LaButti K."/>
            <person name="Andreopoulos B."/>
            <person name="Pangilinan J."/>
            <person name="Nolan M."/>
            <person name="Tritt A."/>
            <person name="Clum A."/>
            <person name="Lipzen A."/>
            <person name="Daum C."/>
            <person name="Barry K."/>
            <person name="Grigoriev I.V."/>
            <person name="Vilgalys R."/>
        </authorList>
    </citation>
    <scope>NUCLEOTIDE SEQUENCE</scope>
    <source>
        <strain evidence="5">PMI_201</strain>
    </source>
</reference>
<dbReference type="GO" id="GO:0005768">
    <property type="term" value="C:endosome"/>
    <property type="evidence" value="ECO:0007669"/>
    <property type="project" value="TreeGrafter"/>
</dbReference>
<keyword evidence="3" id="KW-0175">Coiled coil</keyword>
<dbReference type="RefSeq" id="XP_046077941.1">
    <property type="nucleotide sequence ID" value="XM_046209268.1"/>
</dbReference>
<evidence type="ECO:0000256" key="3">
    <source>
        <dbReference type="ARBA" id="ARBA00023054"/>
    </source>
</evidence>
<sequence>MSDPHGNGKEAAEAHREKPLFFSTNRKLRHLQGVSIRNLLITPPTRLRGKTIDDDDIPQSLITPTKLIAQEENQSLAHSRSYTDLKSSLSSDAPAVSGKGNKRNDERIKESRRRRRSTLAWSGGDMESRQSKLEDISRSRLATTWFSIHCDGIDDPVYISEVVENAMNPAFRFFDLNECGPYVSRQDELTLKLWAKSDSMSEFMLLLELQLSLRSLQFLGKSLETFHHPLPTNCVLFHFPDGIFTNLTGLPPSQSIIPTAAPKNALRNEPQPTSSYDALMRLANLDECIQDALATRGKLEAQINAILVKNHSTLDLIDRVSQAEEKVSLVKQGTTMERKQVRWNAKRRDDLASSIRARREAMALGREIQAKAHSHLPDARLKMSSSSSLLDKNDEDVKGQIRRICEDLSVIYPIEPIAGKALAFTVAGLALPNSSFGDIDRESVSAALGYTAHLVYLLSFYLSVPLPYPVKPYLSNSIIQDPVSIALPRRTFPLYPVNVQYRFEYGVFLLNKDIEFLMSRAGLRVLDIRHTLPNLKYLLYTLTARTSELPARKAGGFRGLLLGRRTPTLSRQGSQDSFASGEMALSHQLSSDVQVRTPQGSDDGTKAKASFPKVQSFTKMAAPVVNGLG</sequence>
<evidence type="ECO:0000256" key="4">
    <source>
        <dbReference type="SAM" id="MobiDB-lite"/>
    </source>
</evidence>
<dbReference type="PANTHER" id="PTHR15157:SF5">
    <property type="entry name" value="UV RADIATION RESISTANCE-ASSOCIATED GENE PROTEIN"/>
    <property type="match status" value="1"/>
</dbReference>
<feature type="compositionally biased region" description="Polar residues" evidence="4">
    <location>
        <begin position="72"/>
        <end position="91"/>
    </location>
</feature>
<dbReference type="InterPro" id="IPR018791">
    <property type="entry name" value="UV_resistance/autophagy_Atg14"/>
</dbReference>
<feature type="region of interest" description="Disordered" evidence="4">
    <location>
        <begin position="72"/>
        <end position="126"/>
    </location>
</feature>
<evidence type="ECO:0000313" key="6">
    <source>
        <dbReference type="Proteomes" id="UP001201262"/>
    </source>
</evidence>
<dbReference type="EMBL" id="JAJTJA010000001">
    <property type="protein sequence ID" value="KAH8705320.1"/>
    <property type="molecule type" value="Genomic_DNA"/>
</dbReference>
<dbReference type="GO" id="GO:0035493">
    <property type="term" value="P:SNARE complex assembly"/>
    <property type="evidence" value="ECO:0007669"/>
    <property type="project" value="TreeGrafter"/>
</dbReference>
<dbReference type="PANTHER" id="PTHR15157">
    <property type="entry name" value="UV RADIATION RESISTANCE-ASSOCIATED GENE PROTEIN"/>
    <property type="match status" value="1"/>
</dbReference>
<keyword evidence="6" id="KW-1185">Reference proteome</keyword>
<evidence type="ECO:0000313" key="5">
    <source>
        <dbReference type="EMBL" id="KAH8705320.1"/>
    </source>
</evidence>
<evidence type="ECO:0000256" key="1">
    <source>
        <dbReference type="ARBA" id="ARBA00009574"/>
    </source>
</evidence>
<dbReference type="GO" id="GO:0000149">
    <property type="term" value="F:SNARE binding"/>
    <property type="evidence" value="ECO:0007669"/>
    <property type="project" value="TreeGrafter"/>
</dbReference>
<proteinExistence type="inferred from homology"/>
<feature type="compositionally biased region" description="Basic and acidic residues" evidence="4">
    <location>
        <begin position="1"/>
        <end position="19"/>
    </location>
</feature>
<organism evidence="5 6">
    <name type="scientific">Talaromyces proteolyticus</name>
    <dbReference type="NCBI Taxonomy" id="1131652"/>
    <lineage>
        <taxon>Eukaryota</taxon>
        <taxon>Fungi</taxon>
        <taxon>Dikarya</taxon>
        <taxon>Ascomycota</taxon>
        <taxon>Pezizomycotina</taxon>
        <taxon>Eurotiomycetes</taxon>
        <taxon>Eurotiomycetidae</taxon>
        <taxon>Eurotiales</taxon>
        <taxon>Trichocomaceae</taxon>
        <taxon>Talaromyces</taxon>
        <taxon>Talaromyces sect. Bacilispori</taxon>
    </lineage>
</organism>
<dbReference type="GeneID" id="70239555"/>
<name>A0AAD4L663_9EURO</name>